<dbReference type="Gene3D" id="2.60.40.4070">
    <property type="match status" value="1"/>
</dbReference>
<dbReference type="EMBL" id="MDZA01000277">
    <property type="protein sequence ID" value="OGX89528.1"/>
    <property type="molecule type" value="Genomic_DNA"/>
</dbReference>
<dbReference type="Proteomes" id="UP000177506">
    <property type="component" value="Unassembled WGS sequence"/>
</dbReference>
<evidence type="ECO:0000313" key="1">
    <source>
        <dbReference type="EMBL" id="OGX89528.1"/>
    </source>
</evidence>
<sequence>MPPAVALFMDSETFAFGGLTGQNTTLLANLSDNSGINTTGAGIGHEITAVLDGDPANLTLLNDAYVGKVDDFRSGQVKYLYKDLAVGPHTLKIKAWDTYNNSTEREIEFIVARTEQLALSHVLNYPNPFASATTFHFDQNREGDDLDVQVQIFTVSGKLVRTLTANIVNSEPHQKSISWDGRDEFNDQLARGVYVYRVSVRAQRDQATASKFEKLVILN</sequence>
<proteinExistence type="predicted"/>
<accession>A0A1G1TF79</accession>
<keyword evidence="2" id="KW-1185">Reference proteome</keyword>
<organism evidence="1 2">
    <name type="scientific">Hymenobacter coccineus</name>
    <dbReference type="NCBI Taxonomy" id="1908235"/>
    <lineage>
        <taxon>Bacteria</taxon>
        <taxon>Pseudomonadati</taxon>
        <taxon>Bacteroidota</taxon>
        <taxon>Cytophagia</taxon>
        <taxon>Cytophagales</taxon>
        <taxon>Hymenobacteraceae</taxon>
        <taxon>Hymenobacter</taxon>
    </lineage>
</organism>
<protein>
    <recommendedName>
        <fullName evidence="3">FlgD Ig-like domain-containing protein</fullName>
    </recommendedName>
</protein>
<dbReference type="NCBIfam" id="TIGR04183">
    <property type="entry name" value="Por_Secre_tail"/>
    <property type="match status" value="1"/>
</dbReference>
<gene>
    <name evidence="1" type="ORF">BEN49_09025</name>
</gene>
<evidence type="ECO:0000313" key="2">
    <source>
        <dbReference type="Proteomes" id="UP000177506"/>
    </source>
</evidence>
<dbReference type="InterPro" id="IPR026444">
    <property type="entry name" value="Secre_tail"/>
</dbReference>
<reference evidence="1 2" key="1">
    <citation type="submission" date="2016-08" db="EMBL/GenBank/DDBJ databases">
        <title>Hymenobacter coccineus sp. nov., Hymenobacter lapidarius sp. nov. and Hymenobacter glacialis sp. nov., isolated from Antarctic soil.</title>
        <authorList>
            <person name="Sedlacek I."/>
            <person name="Kralova S."/>
            <person name="Kyrova K."/>
            <person name="Maslanova I."/>
            <person name="Stankova E."/>
            <person name="Vrbovska V."/>
            <person name="Nemec M."/>
            <person name="Bartak M."/>
            <person name="Svec P."/>
            <person name="Busse H.-J."/>
            <person name="Pantucek R."/>
        </authorList>
    </citation>
    <scope>NUCLEOTIDE SEQUENCE [LARGE SCALE GENOMIC DNA]</scope>
    <source>
        <strain evidence="1 2">CCM 8649</strain>
    </source>
</reference>
<comment type="caution">
    <text evidence="1">The sequence shown here is derived from an EMBL/GenBank/DDBJ whole genome shotgun (WGS) entry which is preliminary data.</text>
</comment>
<evidence type="ECO:0008006" key="3">
    <source>
        <dbReference type="Google" id="ProtNLM"/>
    </source>
</evidence>
<dbReference type="AlphaFoldDB" id="A0A1G1TF79"/>
<name>A0A1G1TF79_9BACT</name>